<protein>
    <submittedName>
        <fullName evidence="1">Uncharacterized protein</fullName>
    </submittedName>
</protein>
<dbReference type="AlphaFoldDB" id="A0A5E7B6I8"/>
<sequence length="99" mass="11206">MERSVRFHALPTLWQFLPGNVGQTGLFSMRAHPQVISLIMVFAIQKADARVQARVVPGIFITHVQVRLDKHLPSFFEAIVDLEMPSAGHLILQVMPLRH</sequence>
<proteinExistence type="predicted"/>
<reference evidence="1 2" key="1">
    <citation type="submission" date="2019-09" db="EMBL/GenBank/DDBJ databases">
        <authorList>
            <person name="Chandra G."/>
            <person name="Truman W A."/>
        </authorList>
    </citation>
    <scope>NUCLEOTIDE SEQUENCE [LARGE SCALE GENOMIC DNA]</scope>
    <source>
        <strain evidence="1">PS704</strain>
    </source>
</reference>
<gene>
    <name evidence="1" type="ORF">PS704_01194</name>
</gene>
<name>A0A5E7B6I8_PSEFL</name>
<evidence type="ECO:0000313" key="1">
    <source>
        <dbReference type="EMBL" id="VVN82361.1"/>
    </source>
</evidence>
<evidence type="ECO:0000313" key="2">
    <source>
        <dbReference type="Proteomes" id="UP000326557"/>
    </source>
</evidence>
<organism evidence="1 2">
    <name type="scientific">Pseudomonas fluorescens</name>
    <dbReference type="NCBI Taxonomy" id="294"/>
    <lineage>
        <taxon>Bacteria</taxon>
        <taxon>Pseudomonadati</taxon>
        <taxon>Pseudomonadota</taxon>
        <taxon>Gammaproteobacteria</taxon>
        <taxon>Pseudomonadales</taxon>
        <taxon>Pseudomonadaceae</taxon>
        <taxon>Pseudomonas</taxon>
    </lineage>
</organism>
<dbReference type="Proteomes" id="UP000326557">
    <property type="component" value="Unassembled WGS sequence"/>
</dbReference>
<accession>A0A5E7B6I8</accession>
<dbReference type="EMBL" id="CABVHP010000003">
    <property type="protein sequence ID" value="VVN82361.1"/>
    <property type="molecule type" value="Genomic_DNA"/>
</dbReference>